<evidence type="ECO:0000256" key="1">
    <source>
        <dbReference type="ARBA" id="ARBA00022737"/>
    </source>
</evidence>
<dbReference type="InterPro" id="IPR001313">
    <property type="entry name" value="Pumilio_RNA-bd_rpt"/>
</dbReference>
<protein>
    <submittedName>
        <fullName evidence="7 8">Pumilio homolog 3-like isoform X1</fullName>
    </submittedName>
</protein>
<dbReference type="Proteomes" id="UP000694845">
    <property type="component" value="Unplaced"/>
</dbReference>
<feature type="compositionally biased region" description="Low complexity" evidence="4">
    <location>
        <begin position="39"/>
        <end position="48"/>
    </location>
</feature>
<evidence type="ECO:0000256" key="2">
    <source>
        <dbReference type="ARBA" id="ARBA00022884"/>
    </source>
</evidence>
<dbReference type="InterPro" id="IPR040059">
    <property type="entry name" value="PUM3"/>
</dbReference>
<dbReference type="SMART" id="SM00025">
    <property type="entry name" value="Pumilio"/>
    <property type="match status" value="6"/>
</dbReference>
<dbReference type="Pfam" id="PF08144">
    <property type="entry name" value="CPL"/>
    <property type="match status" value="1"/>
</dbReference>
<evidence type="ECO:0000313" key="8">
    <source>
        <dbReference type="RefSeq" id="XP_022097131.1"/>
    </source>
</evidence>
<dbReference type="InterPro" id="IPR012959">
    <property type="entry name" value="CPL_dom"/>
</dbReference>
<feature type="region of interest" description="Disordered" evidence="4">
    <location>
        <begin position="1"/>
        <end position="113"/>
    </location>
</feature>
<feature type="compositionally biased region" description="Low complexity" evidence="4">
    <location>
        <begin position="7"/>
        <end position="16"/>
    </location>
</feature>
<feature type="repeat" description="Pumilio" evidence="3">
    <location>
        <begin position="425"/>
        <end position="461"/>
    </location>
</feature>
<dbReference type="AlphaFoldDB" id="A0A8B7Z137"/>
<dbReference type="KEGG" id="aplc:110982776"/>
<evidence type="ECO:0000259" key="5">
    <source>
        <dbReference type="PROSITE" id="PS50303"/>
    </source>
</evidence>
<dbReference type="GO" id="GO:0005730">
    <property type="term" value="C:nucleolus"/>
    <property type="evidence" value="ECO:0007669"/>
    <property type="project" value="TreeGrafter"/>
</dbReference>
<feature type="compositionally biased region" description="Basic residues" evidence="4">
    <location>
        <begin position="86"/>
        <end position="95"/>
    </location>
</feature>
<accession>A0A8B7Z137</accession>
<dbReference type="PROSITE" id="PS50302">
    <property type="entry name" value="PUM"/>
    <property type="match status" value="1"/>
</dbReference>
<dbReference type="GO" id="GO:0003729">
    <property type="term" value="F:mRNA binding"/>
    <property type="evidence" value="ECO:0007669"/>
    <property type="project" value="TreeGrafter"/>
</dbReference>
<dbReference type="RefSeq" id="XP_022097130.1">
    <property type="nucleotide sequence ID" value="XM_022241438.1"/>
</dbReference>
<dbReference type="InterPro" id="IPR011989">
    <property type="entry name" value="ARM-like"/>
</dbReference>
<feature type="compositionally biased region" description="Basic and acidic residues" evidence="4">
    <location>
        <begin position="54"/>
        <end position="69"/>
    </location>
</feature>
<sequence length="660" mass="74476">MAKPKMKSVSSPKVASYPSKTTVSKKVGKQSRPGGKQGGKLPKQSGGLKKAKKLQTEKAPSDKENPSERFRRKKAFKFSSSGSKAAAKKQGVKRKSPSDEKADEEGDTKRPKLEELSFKDRKLERRKLKSNYELTQRAKTIWNTVREKNCSKEKRSKLLTELCGLIQGKVFELLSAHDTVRVIQCCLQFGSDKQRQEIFDEVKDAEKILLLAKGKYSKHFVMKMLRYGKKEHRSYIMTCFHGQVSKLVRHREAAEVLELAYNYHANAKQRSALLEEFYSPRFAIFKEEGTHTLEDILEKEPDKKQGIMEHMLKMLSQVIEKSVVKHSIVHKALLDFLVHAPAKMKTELIEGMRDVVVHILHTHDGARAAMHCLWFGTAKDRKAIIKSFKTFVVKICKEEFGHLVLLALFDCVDDTLLVRKVIIDEMMKSISEVAEDQYGRKVLLYLLSPRNSTHFHPQIVEILRKGDGNPASKKETELRRKELLAAASDHLLSFVSENAKELTCSKSSCLLLLAVLTHAKGDKVGGYQAIASLAAEEFIPALASDEESQLNEVHIIEHPAGHLVIRKLLQHQKTTLENAAGGGEIERLFSDVFLDAVDQNSLQAWTRANRGALVLASLLDCGQTKSRQRVISALKPIMSHLVKINTKGMEVLMEKLQQEK</sequence>
<dbReference type="GeneID" id="110982776"/>
<dbReference type="OMA" id="YGPEFSI"/>
<dbReference type="GO" id="GO:0006417">
    <property type="term" value="P:regulation of translation"/>
    <property type="evidence" value="ECO:0007669"/>
    <property type="project" value="TreeGrafter"/>
</dbReference>
<reference evidence="7 8" key="1">
    <citation type="submission" date="2025-04" db="UniProtKB">
        <authorList>
            <consortium name="RefSeq"/>
        </authorList>
    </citation>
    <scope>IDENTIFICATION</scope>
</reference>
<dbReference type="InterPro" id="IPR033133">
    <property type="entry name" value="PUM-HD"/>
</dbReference>
<dbReference type="CTD" id="9933"/>
<dbReference type="PANTHER" id="PTHR13389:SF0">
    <property type="entry name" value="PUMILIO HOMOLOG 3"/>
    <property type="match status" value="1"/>
</dbReference>
<evidence type="ECO:0000256" key="3">
    <source>
        <dbReference type="PROSITE-ProRule" id="PRU00317"/>
    </source>
</evidence>
<evidence type="ECO:0000313" key="7">
    <source>
        <dbReference type="RefSeq" id="XP_022097130.1"/>
    </source>
</evidence>
<evidence type="ECO:0000313" key="6">
    <source>
        <dbReference type="Proteomes" id="UP000694845"/>
    </source>
</evidence>
<dbReference type="PROSITE" id="PS50303">
    <property type="entry name" value="PUM_HD"/>
    <property type="match status" value="1"/>
</dbReference>
<organism evidence="6 8">
    <name type="scientific">Acanthaster planci</name>
    <name type="common">Crown-of-thorns starfish</name>
    <dbReference type="NCBI Taxonomy" id="133434"/>
    <lineage>
        <taxon>Eukaryota</taxon>
        <taxon>Metazoa</taxon>
        <taxon>Echinodermata</taxon>
        <taxon>Eleutherozoa</taxon>
        <taxon>Asterozoa</taxon>
        <taxon>Asteroidea</taxon>
        <taxon>Valvatacea</taxon>
        <taxon>Valvatida</taxon>
        <taxon>Acanthasteridae</taxon>
        <taxon>Acanthaster</taxon>
    </lineage>
</organism>
<gene>
    <name evidence="7 8" type="primary">LOC110982776</name>
</gene>
<evidence type="ECO:0000256" key="4">
    <source>
        <dbReference type="SAM" id="MobiDB-lite"/>
    </source>
</evidence>
<proteinExistence type="predicted"/>
<keyword evidence="1" id="KW-0677">Repeat</keyword>
<name>A0A8B7Z137_ACAPL</name>
<dbReference type="OrthoDB" id="497380at2759"/>
<keyword evidence="6" id="KW-1185">Reference proteome</keyword>
<dbReference type="InterPro" id="IPR016024">
    <property type="entry name" value="ARM-type_fold"/>
</dbReference>
<feature type="domain" description="PUM-HD" evidence="5">
    <location>
        <begin position="136"/>
        <end position="491"/>
    </location>
</feature>
<dbReference type="SUPFAM" id="SSF48371">
    <property type="entry name" value="ARM repeat"/>
    <property type="match status" value="1"/>
</dbReference>
<dbReference type="Gene3D" id="1.25.10.10">
    <property type="entry name" value="Leucine-rich Repeat Variant"/>
    <property type="match status" value="2"/>
</dbReference>
<dbReference type="PANTHER" id="PTHR13389">
    <property type="entry name" value="PUMILIO HOMOLOG 3"/>
    <property type="match status" value="1"/>
</dbReference>
<keyword evidence="2" id="KW-0694">RNA-binding</keyword>
<dbReference type="RefSeq" id="XP_022097131.1">
    <property type="nucleotide sequence ID" value="XM_022241439.1"/>
</dbReference>